<dbReference type="InterPro" id="IPR000883">
    <property type="entry name" value="Cyt_C_Oxase_1"/>
</dbReference>
<keyword evidence="5" id="KW-0249">Electron transport</keyword>
<dbReference type="PANTHER" id="PTHR10422">
    <property type="entry name" value="CYTOCHROME C OXIDASE SUBUNIT 1"/>
    <property type="match status" value="1"/>
</dbReference>
<evidence type="ECO:0000256" key="3">
    <source>
        <dbReference type="ARBA" id="ARBA00022989"/>
    </source>
</evidence>
<dbReference type="GO" id="GO:0015990">
    <property type="term" value="P:electron transport coupled proton transport"/>
    <property type="evidence" value="ECO:0007669"/>
    <property type="project" value="TreeGrafter"/>
</dbReference>
<dbReference type="PROSITE" id="PS50855">
    <property type="entry name" value="COX1"/>
    <property type="match status" value="1"/>
</dbReference>
<name>D8J677_HALJB</name>
<gene>
    <name evidence="9" type="ordered locus">HacjB3_12060</name>
</gene>
<dbReference type="Gene3D" id="1.20.210.10">
    <property type="entry name" value="Cytochrome c oxidase-like, subunit I domain"/>
    <property type="match status" value="1"/>
</dbReference>
<evidence type="ECO:0000256" key="4">
    <source>
        <dbReference type="ARBA" id="ARBA00023136"/>
    </source>
</evidence>
<feature type="transmembrane region" description="Helical" evidence="7">
    <location>
        <begin position="404"/>
        <end position="425"/>
    </location>
</feature>
<comment type="similarity">
    <text evidence="5">Belongs to the heme-copper respiratory oxidase family.</text>
</comment>
<dbReference type="Pfam" id="PF00115">
    <property type="entry name" value="COX1"/>
    <property type="match status" value="1"/>
</dbReference>
<evidence type="ECO:0000256" key="7">
    <source>
        <dbReference type="SAM" id="Phobius"/>
    </source>
</evidence>
<feature type="transmembrane region" description="Helical" evidence="7">
    <location>
        <begin position="478"/>
        <end position="498"/>
    </location>
</feature>
<accession>D8J677</accession>
<dbReference type="SUPFAM" id="SSF81442">
    <property type="entry name" value="Cytochrome c oxidase subunit I-like"/>
    <property type="match status" value="1"/>
</dbReference>
<dbReference type="GO" id="GO:0016020">
    <property type="term" value="C:membrane"/>
    <property type="evidence" value="ECO:0007669"/>
    <property type="project" value="UniProtKB-SubCell"/>
</dbReference>
<feature type="transmembrane region" description="Helical" evidence="7">
    <location>
        <begin position="184"/>
        <end position="201"/>
    </location>
</feature>
<evidence type="ECO:0000256" key="1">
    <source>
        <dbReference type="ARBA" id="ARBA00004141"/>
    </source>
</evidence>
<evidence type="ECO:0000256" key="2">
    <source>
        <dbReference type="ARBA" id="ARBA00022692"/>
    </source>
</evidence>
<dbReference type="STRING" id="795797.HacjB3_12060"/>
<keyword evidence="4 7" id="KW-0472">Membrane</keyword>
<dbReference type="PROSITE" id="PS00077">
    <property type="entry name" value="COX1_CUB"/>
    <property type="match status" value="1"/>
</dbReference>
<comment type="subcellular location">
    <subcellularLocation>
        <location evidence="1">Membrane</location>
        <topology evidence="1">Multi-pass membrane protein</topology>
    </subcellularLocation>
</comment>
<evidence type="ECO:0000256" key="5">
    <source>
        <dbReference type="RuleBase" id="RU000370"/>
    </source>
</evidence>
<keyword evidence="5" id="KW-0349">Heme</keyword>
<keyword evidence="5" id="KW-0813">Transport</keyword>
<keyword evidence="5" id="KW-0479">Metal-binding</keyword>
<dbReference type="KEGG" id="hje:HacjB3_12060"/>
<keyword evidence="5" id="KW-0679">Respiratory chain</keyword>
<dbReference type="InterPro" id="IPR023616">
    <property type="entry name" value="Cyt_c_oxase-like_su1_dom"/>
</dbReference>
<feature type="transmembrane region" description="Helical" evidence="7">
    <location>
        <begin position="101"/>
        <end position="118"/>
    </location>
</feature>
<sequence>MLREPDREVSVMYAELLGGTLLGVVLLVLCGGLAHRLHRSSDPPAAGDLVTDGGERTDDTAEGSASSRTRSDGGFATGYGFDTSKPTGLIRWLTTVDHRDIGILYLTFGAFMFLWGGTDAMMARTELLTPEAEVFGIQTYNELFTTHAITMLFLFATPILFGLANYFLPLLIGADDMAYPRINAIAFWVLPPSAVLIRFGIISDAMATVLGPVVPAMASLFLGFSPVDVAWTFYPPLSVQTVNPQIDMALLGLHLSGIGTTLGAINIIATVFVERSPDVGWERLDIFSWTLLVQAGLILFAFPLLGATLLMLLLDRNIGTSFFAVEHGGYLLFQHLFWFFGHPEVYILVLPPFGLISLVLPKFAGRKLFGYKFVVYSTMAIGVLSFGVWAHHMFTTGIDPRIRASFMAITIAIAVPSAVKVFNWTTTLWTGDIRLEAPMLFCIGAVSTLIFGGVTGVFLGSIPVDLLYHGTYYVVGHFHFIITGTIPFAVFAAVYYWFPLMSRRMYNRTLGAAHFWFSFIGVNLLSFGMLVLGMLGLPRRSATYPAEFVPIQVVASLGALLIAFGQVIWLYNMVQSYRSGRIVMDADVWGLKKYGQFTKEWEWFENRLEQAQATEKPRDTPETEA</sequence>
<dbReference type="GO" id="GO:0009060">
    <property type="term" value="P:aerobic respiration"/>
    <property type="evidence" value="ECO:0007669"/>
    <property type="project" value="InterPro"/>
</dbReference>
<dbReference type="PRINTS" id="PR01165">
    <property type="entry name" value="CYCOXIDASEI"/>
</dbReference>
<dbReference type="GO" id="GO:0022904">
    <property type="term" value="P:respiratory electron transport chain"/>
    <property type="evidence" value="ECO:0007669"/>
    <property type="project" value="TreeGrafter"/>
</dbReference>
<dbReference type="PANTHER" id="PTHR10422:SF18">
    <property type="entry name" value="CYTOCHROME C OXIDASE SUBUNIT 1"/>
    <property type="match status" value="1"/>
</dbReference>
<feature type="transmembrane region" description="Helical" evidence="7">
    <location>
        <begin position="345"/>
        <end position="361"/>
    </location>
</feature>
<feature type="transmembrane region" description="Helical" evidence="7">
    <location>
        <begin position="437"/>
        <end position="458"/>
    </location>
</feature>
<feature type="domain" description="Cytochrome oxidase subunit I profile" evidence="8">
    <location>
        <begin position="92"/>
        <end position="590"/>
    </location>
</feature>
<proteinExistence type="inferred from homology"/>
<evidence type="ECO:0000313" key="10">
    <source>
        <dbReference type="Proteomes" id="UP000000390"/>
    </source>
</evidence>
<keyword evidence="5" id="KW-0408">Iron</keyword>
<dbReference type="InterPro" id="IPR023615">
    <property type="entry name" value="Cyt_c_Oxase_su1_BS"/>
</dbReference>
<feature type="transmembrane region" description="Helical" evidence="7">
    <location>
        <begin position="549"/>
        <end position="571"/>
    </location>
</feature>
<dbReference type="InterPro" id="IPR036927">
    <property type="entry name" value="Cyt_c_oxase-like_su1_sf"/>
</dbReference>
<reference evidence="9 10" key="1">
    <citation type="journal article" date="2010" name="J. Bacteriol.">
        <title>Complete genome sequence of Halalkalicoccus jeotgali B3(T), an extremely halophilic archaeon.</title>
        <authorList>
            <person name="Roh S.W."/>
            <person name="Nam Y.D."/>
            <person name="Nam S.H."/>
            <person name="Choi S.H."/>
            <person name="Park H.S."/>
            <person name="Bae J.W."/>
        </authorList>
    </citation>
    <scope>NUCLEOTIDE SEQUENCE [LARGE SCALE GENOMIC DNA]</scope>
    <source>
        <strain evidence="10">DSM 18796 / CECT 7217 / JCM 14584 / KCTC 4019 / B3</strain>
    </source>
</reference>
<evidence type="ECO:0000256" key="6">
    <source>
        <dbReference type="SAM" id="MobiDB-lite"/>
    </source>
</evidence>
<evidence type="ECO:0000313" key="9">
    <source>
        <dbReference type="EMBL" id="ADJ15795.1"/>
    </source>
</evidence>
<organism evidence="9 10">
    <name type="scientific">Halalkalicoccus jeotgali (strain DSM 18796 / CECT 7217 / JCM 14584 / KCTC 4019 / B3)</name>
    <dbReference type="NCBI Taxonomy" id="795797"/>
    <lineage>
        <taxon>Archaea</taxon>
        <taxon>Methanobacteriati</taxon>
        <taxon>Methanobacteriota</taxon>
        <taxon>Stenosarchaea group</taxon>
        <taxon>Halobacteria</taxon>
        <taxon>Halobacteriales</taxon>
        <taxon>Halococcaceae</taxon>
        <taxon>Halalkalicoccus</taxon>
    </lineage>
</organism>
<feature type="transmembrane region" description="Helical" evidence="7">
    <location>
        <begin position="373"/>
        <end position="392"/>
    </location>
</feature>
<dbReference type="GO" id="GO:0004129">
    <property type="term" value="F:cytochrome-c oxidase activity"/>
    <property type="evidence" value="ECO:0007669"/>
    <property type="project" value="InterPro"/>
</dbReference>
<evidence type="ECO:0000259" key="8">
    <source>
        <dbReference type="PROSITE" id="PS50855"/>
    </source>
</evidence>
<dbReference type="AlphaFoldDB" id="D8J677"/>
<feature type="region of interest" description="Disordered" evidence="6">
    <location>
        <begin position="44"/>
        <end position="72"/>
    </location>
</feature>
<dbReference type="HOGENOM" id="CLU_011899_7_3_2"/>
<feature type="transmembrane region" description="Helical" evidence="7">
    <location>
        <begin position="246"/>
        <end position="272"/>
    </location>
</feature>
<dbReference type="Proteomes" id="UP000000390">
    <property type="component" value="Chromosome"/>
</dbReference>
<dbReference type="PATRIC" id="fig|795797.18.peg.2415"/>
<feature type="transmembrane region" description="Helical" evidence="7">
    <location>
        <begin position="148"/>
        <end position="172"/>
    </location>
</feature>
<feature type="transmembrane region" description="Helical" evidence="7">
    <location>
        <begin position="292"/>
        <end position="314"/>
    </location>
</feature>
<protein>
    <submittedName>
        <fullName evidence="9">Cytochrome-c oxidase</fullName>
    </submittedName>
</protein>
<keyword evidence="3 7" id="KW-1133">Transmembrane helix</keyword>
<feature type="transmembrane region" description="Helical" evidence="7">
    <location>
        <begin position="213"/>
        <end position="234"/>
    </location>
</feature>
<keyword evidence="2 5" id="KW-0812">Transmembrane</keyword>
<dbReference type="EMBL" id="CP002062">
    <property type="protein sequence ID" value="ADJ15795.1"/>
    <property type="molecule type" value="Genomic_DNA"/>
</dbReference>
<feature type="transmembrane region" description="Helical" evidence="7">
    <location>
        <begin position="12"/>
        <end position="34"/>
    </location>
</feature>
<dbReference type="eggNOG" id="arCOG01237">
    <property type="taxonomic scope" value="Archaea"/>
</dbReference>
<dbReference type="GO" id="GO:0020037">
    <property type="term" value="F:heme binding"/>
    <property type="evidence" value="ECO:0007669"/>
    <property type="project" value="InterPro"/>
</dbReference>
<feature type="transmembrane region" description="Helical" evidence="7">
    <location>
        <begin position="510"/>
        <end position="537"/>
    </location>
</feature>